<evidence type="ECO:0000313" key="10">
    <source>
        <dbReference type="Proteomes" id="UP001501243"/>
    </source>
</evidence>
<dbReference type="PANTHER" id="PTHR30354">
    <property type="entry name" value="GNT FAMILY GLUCONATE TRANSPORTER"/>
    <property type="match status" value="1"/>
</dbReference>
<feature type="transmembrane region" description="Helical" evidence="8">
    <location>
        <begin position="257"/>
        <end position="279"/>
    </location>
</feature>
<comment type="subcellular location">
    <subcellularLocation>
        <location evidence="1">Cell membrane</location>
        <topology evidence="1">Multi-pass membrane protein</topology>
    </subcellularLocation>
</comment>
<dbReference type="Pfam" id="PF02447">
    <property type="entry name" value="GntP_permease"/>
    <property type="match status" value="1"/>
</dbReference>
<evidence type="ECO:0000256" key="5">
    <source>
        <dbReference type="ARBA" id="ARBA00022989"/>
    </source>
</evidence>
<dbReference type="RefSeq" id="WP_208131262.1">
    <property type="nucleotide sequence ID" value="NZ_BAABGQ010000006.1"/>
</dbReference>
<reference evidence="10" key="1">
    <citation type="journal article" date="2019" name="Int. J. Syst. Evol. Microbiol.">
        <title>The Global Catalogue of Microorganisms (GCM) 10K type strain sequencing project: providing services to taxonomists for standard genome sequencing and annotation.</title>
        <authorList>
            <consortium name="The Broad Institute Genomics Platform"/>
            <consortium name="The Broad Institute Genome Sequencing Center for Infectious Disease"/>
            <person name="Wu L."/>
            <person name="Ma J."/>
        </authorList>
    </citation>
    <scope>NUCLEOTIDE SEQUENCE [LARGE SCALE GENOMIC DNA]</scope>
    <source>
        <strain evidence="10">JCM 17841</strain>
    </source>
</reference>
<feature type="transmembrane region" description="Helical" evidence="8">
    <location>
        <begin position="58"/>
        <end position="76"/>
    </location>
</feature>
<evidence type="ECO:0000256" key="1">
    <source>
        <dbReference type="ARBA" id="ARBA00004651"/>
    </source>
</evidence>
<name>A0ABP8QDV8_9BACT</name>
<keyword evidence="6 8" id="KW-0472">Membrane</keyword>
<dbReference type="Proteomes" id="UP001501243">
    <property type="component" value="Unassembled WGS sequence"/>
</dbReference>
<evidence type="ECO:0000256" key="7">
    <source>
        <dbReference type="ARBA" id="ARBA00049663"/>
    </source>
</evidence>
<dbReference type="InterPro" id="IPR003474">
    <property type="entry name" value="Glcn_transporter"/>
</dbReference>
<feature type="transmembrane region" description="Helical" evidence="8">
    <location>
        <begin position="225"/>
        <end position="245"/>
    </location>
</feature>
<evidence type="ECO:0000256" key="8">
    <source>
        <dbReference type="SAM" id="Phobius"/>
    </source>
</evidence>
<comment type="similarity">
    <text evidence="7">Belongs to the GntP permease family.</text>
</comment>
<keyword evidence="3" id="KW-1003">Cell membrane</keyword>
<evidence type="ECO:0000256" key="4">
    <source>
        <dbReference type="ARBA" id="ARBA00022692"/>
    </source>
</evidence>
<feature type="transmembrane region" description="Helical" evidence="8">
    <location>
        <begin position="30"/>
        <end position="51"/>
    </location>
</feature>
<dbReference type="PANTHER" id="PTHR30354:SF22">
    <property type="entry name" value="HIGH-AFFINITY GLUCONATE TRANSPORTER"/>
    <property type="match status" value="1"/>
</dbReference>
<keyword evidence="2" id="KW-0813">Transport</keyword>
<dbReference type="PIRSF" id="PIRSF002746">
    <property type="entry name" value="Gluconate_transporter"/>
    <property type="match status" value="1"/>
</dbReference>
<comment type="caution">
    <text evidence="9">The sequence shown here is derived from an EMBL/GenBank/DDBJ whole genome shotgun (WGS) entry which is preliminary data.</text>
</comment>
<organism evidence="9 10">
    <name type="scientific">Hymenobacter ginsengisoli</name>
    <dbReference type="NCBI Taxonomy" id="1051626"/>
    <lineage>
        <taxon>Bacteria</taxon>
        <taxon>Pseudomonadati</taxon>
        <taxon>Bacteroidota</taxon>
        <taxon>Cytophagia</taxon>
        <taxon>Cytophagales</taxon>
        <taxon>Hymenobacteraceae</taxon>
        <taxon>Hymenobacter</taxon>
    </lineage>
</organism>
<sequence length="442" mass="45502">MASLIILLAVLALVGLISWAKVNAFLAFLLVSLGAGLALHIAPAALLAAMYQGLGDTLGSVTIIIVLGAMLGKIVADSGAAQQITSALVDAFGPRYLLWTLMLSGLLIGIPLFYNVGFVLVVPLIFAAATRYRLPAVYVGLPMLAALSVLHGFLPPHPSPTALVAQFHASLGRTFVYGLVLAIPAVILAGPVYARTLRGLVAVPLAGFVAPPLPASALPGRLNSFLSSLLPVLLLGGALLLKALLPTSSALAPLLTLLAEPAVTLLLSVAVATCSLGLARGQRMSQLMDSYGLAVKDVAAILLVIGGAGMLKQVLVASGASQEIAASLRGTGLPPLVLGWLLAAFIRVCLGSATIAGLTAAGVMLPTLSQGHVNPNLMVLAIGAGSLVLSHVNDSGFWMFKEYFNLSIKDTLRSWTAMETIVAVVGLAGVLVLDWLLPLLHL</sequence>
<evidence type="ECO:0000256" key="3">
    <source>
        <dbReference type="ARBA" id="ARBA00022475"/>
    </source>
</evidence>
<keyword evidence="5 8" id="KW-1133">Transmembrane helix</keyword>
<keyword evidence="10" id="KW-1185">Reference proteome</keyword>
<dbReference type="EMBL" id="BAABGQ010000006">
    <property type="protein sequence ID" value="GAA4500337.1"/>
    <property type="molecule type" value="Genomic_DNA"/>
</dbReference>
<protein>
    <submittedName>
        <fullName evidence="9">Gluconate transporter</fullName>
    </submittedName>
</protein>
<feature type="transmembrane region" description="Helical" evidence="8">
    <location>
        <begin position="337"/>
        <end position="365"/>
    </location>
</feature>
<dbReference type="NCBIfam" id="TIGR00791">
    <property type="entry name" value="gntP"/>
    <property type="match status" value="1"/>
</dbReference>
<feature type="transmembrane region" description="Helical" evidence="8">
    <location>
        <begin position="377"/>
        <end position="400"/>
    </location>
</feature>
<feature type="transmembrane region" description="Helical" evidence="8">
    <location>
        <begin position="136"/>
        <end position="154"/>
    </location>
</feature>
<feature type="transmembrane region" description="Helical" evidence="8">
    <location>
        <begin position="96"/>
        <end position="129"/>
    </location>
</feature>
<evidence type="ECO:0000313" key="9">
    <source>
        <dbReference type="EMBL" id="GAA4500337.1"/>
    </source>
</evidence>
<feature type="transmembrane region" description="Helical" evidence="8">
    <location>
        <begin position="174"/>
        <end position="194"/>
    </location>
</feature>
<gene>
    <name evidence="9" type="primary">gntT</name>
    <name evidence="9" type="ORF">GCM10023172_20390</name>
</gene>
<evidence type="ECO:0000256" key="2">
    <source>
        <dbReference type="ARBA" id="ARBA00022448"/>
    </source>
</evidence>
<feature type="transmembrane region" description="Helical" evidence="8">
    <location>
        <begin position="420"/>
        <end position="440"/>
    </location>
</feature>
<accession>A0ABP8QDV8</accession>
<evidence type="ECO:0000256" key="6">
    <source>
        <dbReference type="ARBA" id="ARBA00023136"/>
    </source>
</evidence>
<keyword evidence="4 8" id="KW-0812">Transmembrane</keyword>
<feature type="transmembrane region" description="Helical" evidence="8">
    <location>
        <begin position="291"/>
        <end position="311"/>
    </location>
</feature>
<proteinExistence type="inferred from homology"/>